<dbReference type="GO" id="GO:0003735">
    <property type="term" value="F:structural constituent of ribosome"/>
    <property type="evidence" value="ECO:0007669"/>
    <property type="project" value="UniProtKB-UniRule"/>
</dbReference>
<dbReference type="InterPro" id="IPR020568">
    <property type="entry name" value="Ribosomal_Su5_D2-typ_SF"/>
</dbReference>
<dbReference type="PROSITE" id="PS00585">
    <property type="entry name" value="RIBOSOMAL_S5"/>
    <property type="match status" value="1"/>
</dbReference>
<feature type="domain" description="S5 DRBM" evidence="10">
    <location>
        <begin position="17"/>
        <end position="80"/>
    </location>
</feature>
<dbReference type="InterPro" id="IPR018192">
    <property type="entry name" value="Ribosomal_uS5_N_CS"/>
</dbReference>
<evidence type="ECO:0000256" key="6">
    <source>
        <dbReference type="ARBA" id="ARBA00035255"/>
    </source>
</evidence>
<dbReference type="GO" id="GO:0019843">
    <property type="term" value="F:rRNA binding"/>
    <property type="evidence" value="ECO:0007669"/>
    <property type="project" value="UniProtKB-UniRule"/>
</dbReference>
<dbReference type="GO" id="GO:0042254">
    <property type="term" value="P:ribosome biogenesis"/>
    <property type="evidence" value="ECO:0007669"/>
    <property type="project" value="UniProtKB-ARBA"/>
</dbReference>
<dbReference type="NCBIfam" id="TIGR01021">
    <property type="entry name" value="rpsE_bact"/>
    <property type="match status" value="1"/>
</dbReference>
<comment type="function">
    <text evidence="8">With S4 and S12 plays an important role in translational accuracy.</text>
</comment>
<accession>A0A9D2G698</accession>
<comment type="function">
    <text evidence="8">Located at the back of the 30S subunit body where it stabilizes the conformation of the head with respect to the body.</text>
</comment>
<dbReference type="InterPro" id="IPR013810">
    <property type="entry name" value="Ribosomal_uS5_N"/>
</dbReference>
<keyword evidence="2 8" id="KW-0699">rRNA-binding</keyword>
<dbReference type="FunFam" id="3.30.160.20:FF:000001">
    <property type="entry name" value="30S ribosomal protein S5"/>
    <property type="match status" value="1"/>
</dbReference>
<evidence type="ECO:0000259" key="10">
    <source>
        <dbReference type="PROSITE" id="PS50881"/>
    </source>
</evidence>
<evidence type="ECO:0000256" key="8">
    <source>
        <dbReference type="HAMAP-Rule" id="MF_01307"/>
    </source>
</evidence>
<evidence type="ECO:0000256" key="5">
    <source>
        <dbReference type="ARBA" id="ARBA00023274"/>
    </source>
</evidence>
<protein>
    <recommendedName>
        <fullName evidence="6 8">Small ribosomal subunit protein uS5</fullName>
    </recommendedName>
</protein>
<dbReference type="GO" id="GO:0006412">
    <property type="term" value="P:translation"/>
    <property type="evidence" value="ECO:0007669"/>
    <property type="project" value="UniProtKB-UniRule"/>
</dbReference>
<gene>
    <name evidence="8 11" type="primary">rpsE</name>
    <name evidence="11" type="ORF">H9964_04965</name>
</gene>
<keyword evidence="3 8" id="KW-0694">RNA-binding</keyword>
<evidence type="ECO:0000313" key="12">
    <source>
        <dbReference type="Proteomes" id="UP000824102"/>
    </source>
</evidence>
<evidence type="ECO:0000256" key="7">
    <source>
        <dbReference type="ARBA" id="ARBA00062000"/>
    </source>
</evidence>
<dbReference type="InterPro" id="IPR000851">
    <property type="entry name" value="Ribosomal_uS5"/>
</dbReference>
<dbReference type="Gene3D" id="3.30.230.10">
    <property type="match status" value="1"/>
</dbReference>
<evidence type="ECO:0000256" key="1">
    <source>
        <dbReference type="ARBA" id="ARBA00008945"/>
    </source>
</evidence>
<dbReference type="PROSITE" id="PS50881">
    <property type="entry name" value="S5_DSRBD"/>
    <property type="match status" value="1"/>
</dbReference>
<evidence type="ECO:0000256" key="2">
    <source>
        <dbReference type="ARBA" id="ARBA00022730"/>
    </source>
</evidence>
<dbReference type="GO" id="GO:0015935">
    <property type="term" value="C:small ribosomal subunit"/>
    <property type="evidence" value="ECO:0007669"/>
    <property type="project" value="InterPro"/>
</dbReference>
<dbReference type="InterPro" id="IPR005324">
    <property type="entry name" value="Ribosomal_uS5_C"/>
</dbReference>
<reference evidence="11" key="2">
    <citation type="submission" date="2021-04" db="EMBL/GenBank/DDBJ databases">
        <authorList>
            <person name="Gilroy R."/>
        </authorList>
    </citation>
    <scope>NUCLEOTIDE SEQUENCE</scope>
    <source>
        <strain evidence="11">ChiW7-2402</strain>
    </source>
</reference>
<evidence type="ECO:0000256" key="4">
    <source>
        <dbReference type="ARBA" id="ARBA00022980"/>
    </source>
</evidence>
<evidence type="ECO:0000313" key="11">
    <source>
        <dbReference type="EMBL" id="HIZ72910.1"/>
    </source>
</evidence>
<dbReference type="AlphaFoldDB" id="A0A9D2G698"/>
<dbReference type="HAMAP" id="MF_01307_B">
    <property type="entry name" value="Ribosomal_uS5_B"/>
    <property type="match status" value="1"/>
</dbReference>
<dbReference type="SUPFAM" id="SSF54768">
    <property type="entry name" value="dsRNA-binding domain-like"/>
    <property type="match status" value="1"/>
</dbReference>
<comment type="subunit">
    <text evidence="7 8">Part of the 30S ribosomal subunit. Contacts proteins S4 and S8.</text>
</comment>
<dbReference type="Proteomes" id="UP000824102">
    <property type="component" value="Unassembled WGS sequence"/>
</dbReference>
<dbReference type="EMBL" id="DXBB01000072">
    <property type="protein sequence ID" value="HIZ72910.1"/>
    <property type="molecule type" value="Genomic_DNA"/>
</dbReference>
<comment type="domain">
    <text evidence="8">The N-terminal domain interacts with the head of the 30S subunit; the C-terminal domain interacts with the body and contacts protein S4. The interaction surface between S4 and S5 is involved in control of translational fidelity.</text>
</comment>
<reference evidence="11" key="1">
    <citation type="journal article" date="2021" name="PeerJ">
        <title>Extensive microbial diversity within the chicken gut microbiome revealed by metagenomics and culture.</title>
        <authorList>
            <person name="Gilroy R."/>
            <person name="Ravi A."/>
            <person name="Getino M."/>
            <person name="Pursley I."/>
            <person name="Horton D.L."/>
            <person name="Alikhan N.F."/>
            <person name="Baker D."/>
            <person name="Gharbi K."/>
            <person name="Hall N."/>
            <person name="Watson M."/>
            <person name="Adriaenssens E.M."/>
            <person name="Foster-Nyarko E."/>
            <person name="Jarju S."/>
            <person name="Secka A."/>
            <person name="Antonio M."/>
            <person name="Oren A."/>
            <person name="Chaudhuri R.R."/>
            <person name="La Ragione R."/>
            <person name="Hildebrand F."/>
            <person name="Pallen M.J."/>
        </authorList>
    </citation>
    <scope>NUCLEOTIDE SEQUENCE</scope>
    <source>
        <strain evidence="11">ChiW7-2402</strain>
    </source>
</reference>
<dbReference type="PANTHER" id="PTHR48277:SF1">
    <property type="entry name" value="MITOCHONDRIAL RIBOSOMAL PROTEIN S5"/>
    <property type="match status" value="1"/>
</dbReference>
<dbReference type="FunFam" id="3.30.230.10:FF:000002">
    <property type="entry name" value="30S ribosomal protein S5"/>
    <property type="match status" value="1"/>
</dbReference>
<name>A0A9D2G698_9FIRM</name>
<organism evidence="11 12">
    <name type="scientific">Candidatus Gallimonas intestinavium</name>
    <dbReference type="NCBI Taxonomy" id="2838603"/>
    <lineage>
        <taxon>Bacteria</taxon>
        <taxon>Bacillati</taxon>
        <taxon>Bacillota</taxon>
        <taxon>Clostridia</taxon>
        <taxon>Candidatus Gallimonas</taxon>
    </lineage>
</organism>
<dbReference type="InterPro" id="IPR014721">
    <property type="entry name" value="Ribsml_uS5_D2-typ_fold_subgr"/>
</dbReference>
<dbReference type="PANTHER" id="PTHR48277">
    <property type="entry name" value="MITOCHONDRIAL RIBOSOMAL PROTEIN S5"/>
    <property type="match status" value="1"/>
</dbReference>
<dbReference type="Pfam" id="PF03719">
    <property type="entry name" value="Ribosomal_S5_C"/>
    <property type="match status" value="1"/>
</dbReference>
<dbReference type="GO" id="GO:0005737">
    <property type="term" value="C:cytoplasm"/>
    <property type="evidence" value="ECO:0007669"/>
    <property type="project" value="UniProtKB-ARBA"/>
</dbReference>
<keyword evidence="4 8" id="KW-0689">Ribosomal protein</keyword>
<evidence type="ECO:0000256" key="9">
    <source>
        <dbReference type="RuleBase" id="RU003823"/>
    </source>
</evidence>
<dbReference type="SUPFAM" id="SSF54211">
    <property type="entry name" value="Ribosomal protein S5 domain 2-like"/>
    <property type="match status" value="1"/>
</dbReference>
<proteinExistence type="inferred from homology"/>
<sequence length="172" mass="18090">MARENRPQRKQDQDDGFIKKLIGINRVSKTVKGGRNMRFAALVVVGDGNGKVGYGQGKAKEVPEAIEKATQAAKKNLINVPVVDTTIPHEVLGKFGKGAVLMMPAENGTGVIAGGPVRAVMEAAGIKNIRTKSHGTQNPVNCIKAVVAGLAELKTAEEIAALRGKTVEEIVG</sequence>
<comment type="caution">
    <text evidence="11">The sequence shown here is derived from an EMBL/GenBank/DDBJ whole genome shotgun (WGS) entry which is preliminary data.</text>
</comment>
<dbReference type="Gene3D" id="3.30.160.20">
    <property type="match status" value="1"/>
</dbReference>
<keyword evidence="5 8" id="KW-0687">Ribonucleoprotein</keyword>
<dbReference type="InterPro" id="IPR005712">
    <property type="entry name" value="Ribosomal_uS5_bac-type"/>
</dbReference>
<comment type="similarity">
    <text evidence="1 8 9">Belongs to the universal ribosomal protein uS5 family.</text>
</comment>
<evidence type="ECO:0000256" key="3">
    <source>
        <dbReference type="ARBA" id="ARBA00022884"/>
    </source>
</evidence>
<dbReference type="Pfam" id="PF00333">
    <property type="entry name" value="Ribosomal_S5"/>
    <property type="match status" value="1"/>
</dbReference>